<gene>
    <name evidence="2" type="ORF">E7681_18390</name>
</gene>
<dbReference type="Gene3D" id="2.60.40.10">
    <property type="entry name" value="Immunoglobulins"/>
    <property type="match status" value="1"/>
</dbReference>
<dbReference type="SUPFAM" id="SSF49354">
    <property type="entry name" value="PapD-like"/>
    <property type="match status" value="1"/>
</dbReference>
<dbReference type="PANTHER" id="PTHR30251">
    <property type="entry name" value="PILUS ASSEMBLY CHAPERONE"/>
    <property type="match status" value="1"/>
</dbReference>
<dbReference type="InterPro" id="IPR016147">
    <property type="entry name" value="Pili_assmbl_chaperone_N"/>
</dbReference>
<dbReference type="Pfam" id="PF00345">
    <property type="entry name" value="PapD_N"/>
    <property type="match status" value="1"/>
</dbReference>
<dbReference type="RefSeq" id="WP_211089832.1">
    <property type="nucleotide sequence ID" value="NZ_SSMD01000014.1"/>
</dbReference>
<feature type="domain" description="Pili assembly chaperone N-terminal" evidence="1">
    <location>
        <begin position="48"/>
        <end position="151"/>
    </location>
</feature>
<organism evidence="2 3">
    <name type="scientific">Thalassobius vesicularis</name>
    <dbReference type="NCBI Taxonomy" id="1294297"/>
    <lineage>
        <taxon>Bacteria</taxon>
        <taxon>Pseudomonadati</taxon>
        <taxon>Pseudomonadota</taxon>
        <taxon>Alphaproteobacteria</taxon>
        <taxon>Rhodobacterales</taxon>
        <taxon>Roseobacteraceae</taxon>
        <taxon>Thalassovita</taxon>
    </lineage>
</organism>
<dbReference type="Proteomes" id="UP000306113">
    <property type="component" value="Unassembled WGS sequence"/>
</dbReference>
<dbReference type="GO" id="GO:0071555">
    <property type="term" value="P:cell wall organization"/>
    <property type="evidence" value="ECO:0007669"/>
    <property type="project" value="InterPro"/>
</dbReference>
<comment type="caution">
    <text evidence="2">The sequence shown here is derived from an EMBL/GenBank/DDBJ whole genome shotgun (WGS) entry which is preliminary data.</text>
</comment>
<dbReference type="InterPro" id="IPR008962">
    <property type="entry name" value="PapD-like_sf"/>
</dbReference>
<evidence type="ECO:0000259" key="1">
    <source>
        <dbReference type="Pfam" id="PF00345"/>
    </source>
</evidence>
<proteinExistence type="predicted"/>
<evidence type="ECO:0000313" key="2">
    <source>
        <dbReference type="EMBL" id="THD71183.1"/>
    </source>
</evidence>
<dbReference type="PANTHER" id="PTHR30251:SF4">
    <property type="entry name" value="SLR1668 PROTEIN"/>
    <property type="match status" value="1"/>
</dbReference>
<dbReference type="GO" id="GO:0030288">
    <property type="term" value="C:outer membrane-bounded periplasmic space"/>
    <property type="evidence" value="ECO:0007669"/>
    <property type="project" value="InterPro"/>
</dbReference>
<dbReference type="AlphaFoldDB" id="A0A4S3M782"/>
<protein>
    <submittedName>
        <fullName evidence="2">Molecular chaperone</fullName>
    </submittedName>
</protein>
<sequence length="240" mass="26473">MPKGMLLNEENMKLTTLLLAASLFTLSALQLSAGTRIDNVVMDVDSRGRASAEITNISDQRMGYVLTPYEWKIDEGEDIFSETKQFMALPPTFQLGPGETITVRVGFRNPTPAKVERTFRLSVREVPNETAEQGLTFAYNHMLPVYVAPTGGRQPSNIEWSLILREGSWYVRAENKGNSRAVLKSLSVDGKQVATSSKATILAQSWREYAVPSSAESNGRSELAYEFLGGMRGSLTVDAK</sequence>
<dbReference type="InterPro" id="IPR013783">
    <property type="entry name" value="Ig-like_fold"/>
</dbReference>
<dbReference type="InterPro" id="IPR050643">
    <property type="entry name" value="Periplasmic_pilus_chap"/>
</dbReference>
<reference evidence="2 3" key="1">
    <citation type="submission" date="2019-04" db="EMBL/GenBank/DDBJ databases">
        <title>Draft genome sequence of Youngimonas vesicularis.</title>
        <authorList>
            <person name="Hameed A."/>
        </authorList>
    </citation>
    <scope>NUCLEOTIDE SEQUENCE [LARGE SCALE GENOMIC DNA]</scope>
    <source>
        <strain evidence="2 3">CC-AMW-E</strain>
    </source>
</reference>
<accession>A0A4S3M782</accession>
<evidence type="ECO:0000313" key="3">
    <source>
        <dbReference type="Proteomes" id="UP000306113"/>
    </source>
</evidence>
<keyword evidence="3" id="KW-1185">Reference proteome</keyword>
<name>A0A4S3M782_9RHOB</name>
<dbReference type="EMBL" id="SSMD01000014">
    <property type="protein sequence ID" value="THD71183.1"/>
    <property type="molecule type" value="Genomic_DNA"/>
</dbReference>